<dbReference type="Proteomes" id="UP000195514">
    <property type="component" value="Chromosome I"/>
</dbReference>
<organism evidence="2 3">
    <name type="scientific">Candidatus Brevifilum fermentans</name>
    <dbReference type="NCBI Taxonomy" id="1986204"/>
    <lineage>
        <taxon>Bacteria</taxon>
        <taxon>Bacillati</taxon>
        <taxon>Chloroflexota</taxon>
        <taxon>Anaerolineae</taxon>
        <taxon>Anaerolineales</taxon>
        <taxon>Anaerolineaceae</taxon>
        <taxon>Candidatus Brevifilum</taxon>
    </lineage>
</organism>
<dbReference type="AlphaFoldDB" id="A0A1Y6K221"/>
<feature type="transmembrane region" description="Helical" evidence="1">
    <location>
        <begin position="21"/>
        <end position="44"/>
    </location>
</feature>
<keyword evidence="1" id="KW-1133">Transmembrane helix</keyword>
<dbReference type="RefSeq" id="WP_087861661.1">
    <property type="nucleotide sequence ID" value="NZ_LT859958.1"/>
</dbReference>
<evidence type="ECO:0000313" key="3">
    <source>
        <dbReference type="Proteomes" id="UP000195514"/>
    </source>
</evidence>
<keyword evidence="3" id="KW-1185">Reference proteome</keyword>
<protein>
    <submittedName>
        <fullName evidence="2">Uncharacterized protein</fullName>
    </submittedName>
</protein>
<evidence type="ECO:0000313" key="2">
    <source>
        <dbReference type="EMBL" id="SMX53742.1"/>
    </source>
</evidence>
<name>A0A1Y6K221_9CHLR</name>
<dbReference type="EMBL" id="LT859958">
    <property type="protein sequence ID" value="SMX53742.1"/>
    <property type="molecule type" value="Genomic_DNA"/>
</dbReference>
<keyword evidence="1" id="KW-0472">Membrane</keyword>
<proteinExistence type="predicted"/>
<reference evidence="3" key="1">
    <citation type="submission" date="2017-05" db="EMBL/GenBank/DDBJ databases">
        <authorList>
            <person name="Kirkegaard R."/>
            <person name="Mcilroy J S."/>
        </authorList>
    </citation>
    <scope>NUCLEOTIDE SEQUENCE [LARGE SCALE GENOMIC DNA]</scope>
</reference>
<gene>
    <name evidence="2" type="ORF">CFX1CAM_0677</name>
</gene>
<feature type="transmembrane region" description="Helical" evidence="1">
    <location>
        <begin position="50"/>
        <end position="70"/>
    </location>
</feature>
<evidence type="ECO:0000256" key="1">
    <source>
        <dbReference type="SAM" id="Phobius"/>
    </source>
</evidence>
<keyword evidence="1" id="KW-0812">Transmembrane</keyword>
<dbReference type="KEGG" id="abat:CFX1CAM_0677"/>
<accession>A0A1Y6K221</accession>
<sequence length="74" mass="8463">MAEKKNRVHWLFFPFWFTWRLVVWIIEATGRLIGAILGLVLMIAGVTLTLTIVGAILGIPLIIFGFMLIFRSLF</sequence>